<dbReference type="RefSeq" id="WP_023932338.1">
    <property type="nucleotide sequence ID" value="NZ_DF196819.1"/>
</dbReference>
<gene>
    <name evidence="1" type="ORF">PLEI_1472</name>
</gene>
<proteinExistence type="predicted"/>
<organism evidence="1 2">
    <name type="scientific">Photobacterium leiognathi lrivu.4.1</name>
    <dbReference type="NCBI Taxonomy" id="1248232"/>
    <lineage>
        <taxon>Bacteria</taxon>
        <taxon>Pseudomonadati</taxon>
        <taxon>Pseudomonadota</taxon>
        <taxon>Gammaproteobacteria</taxon>
        <taxon>Vibrionales</taxon>
        <taxon>Vibrionaceae</taxon>
        <taxon>Photobacterium</taxon>
    </lineage>
</organism>
<keyword evidence="1" id="KW-0449">Lipoprotein</keyword>
<evidence type="ECO:0000313" key="1">
    <source>
        <dbReference type="EMBL" id="GAD29819.1"/>
    </source>
</evidence>
<dbReference type="Proteomes" id="UP000030675">
    <property type="component" value="Unassembled WGS sequence"/>
</dbReference>
<protein>
    <submittedName>
        <fullName evidence="1">Putative lipoprotein</fullName>
    </submittedName>
</protein>
<reference evidence="2" key="1">
    <citation type="submission" date="2012-12" db="EMBL/GenBank/DDBJ databases">
        <title>Genome Sequence of Photobacterium leiognathi lrivu.4.1.</title>
        <authorList>
            <person name="Urbanczyk H."/>
            <person name="Ogura Y."/>
            <person name="Hayashi T."/>
            <person name="Dunlap P.V."/>
        </authorList>
    </citation>
    <scope>NUCLEOTIDE SEQUENCE [LARGE SCALE GENOMIC DNA]</scope>
    <source>
        <strain evidence="2">lrivu.4.1</strain>
    </source>
</reference>
<sequence>MNKSILSAVCAMALTGCVSTPDITVEKTTIINNHSVTALYDSNSGEFYRFKESLINKIDFEYLLEVTTKELQPIIDKGICGSLTEPVQTYLTWGAKLSCNDDGSMYASFRDHYKSAYMTAGGAVWGNAPAGTFSVESMKGIIKAKKDLSSQNFYE</sequence>
<dbReference type="AlphaFoldDB" id="A0A0U1P5I5"/>
<dbReference type="HOGENOM" id="CLU_1693845_0_0_6"/>
<dbReference type="EMBL" id="DF196819">
    <property type="protein sequence ID" value="GAD29819.1"/>
    <property type="molecule type" value="Genomic_DNA"/>
</dbReference>
<accession>A0A0U1P5I5</accession>
<dbReference type="PROSITE" id="PS51257">
    <property type="entry name" value="PROKAR_LIPOPROTEIN"/>
    <property type="match status" value="1"/>
</dbReference>
<name>A0A0U1P5I5_PHOLE</name>
<evidence type="ECO:0000313" key="2">
    <source>
        <dbReference type="Proteomes" id="UP000030675"/>
    </source>
</evidence>